<evidence type="ECO:0000256" key="1">
    <source>
        <dbReference type="SAM" id="MobiDB-lite"/>
    </source>
</evidence>
<comment type="caution">
    <text evidence="2">The sequence shown here is derived from an EMBL/GenBank/DDBJ whole genome shotgun (WGS) entry which is preliminary data.</text>
</comment>
<gene>
    <name evidence="2" type="ORF">MMEN_LOCUS8874</name>
</gene>
<protein>
    <submittedName>
        <fullName evidence="2">(Atlantic silverside) hypothetical protein</fullName>
    </submittedName>
</protein>
<evidence type="ECO:0000313" key="2">
    <source>
        <dbReference type="EMBL" id="CAG5897822.1"/>
    </source>
</evidence>
<keyword evidence="3" id="KW-1185">Reference proteome</keyword>
<proteinExistence type="predicted"/>
<dbReference type="OrthoDB" id="25028at2759"/>
<feature type="compositionally biased region" description="Acidic residues" evidence="1">
    <location>
        <begin position="470"/>
        <end position="484"/>
    </location>
</feature>
<dbReference type="AlphaFoldDB" id="A0A8S4ATN7"/>
<organism evidence="2 3">
    <name type="scientific">Menidia menidia</name>
    <name type="common">Atlantic silverside</name>
    <dbReference type="NCBI Taxonomy" id="238744"/>
    <lineage>
        <taxon>Eukaryota</taxon>
        <taxon>Metazoa</taxon>
        <taxon>Chordata</taxon>
        <taxon>Craniata</taxon>
        <taxon>Vertebrata</taxon>
        <taxon>Euteleostomi</taxon>
        <taxon>Actinopterygii</taxon>
        <taxon>Neopterygii</taxon>
        <taxon>Teleostei</taxon>
        <taxon>Neoteleostei</taxon>
        <taxon>Acanthomorphata</taxon>
        <taxon>Ovalentaria</taxon>
        <taxon>Atherinomorphae</taxon>
        <taxon>Atheriniformes</taxon>
        <taxon>Atherinopsidae</taxon>
        <taxon>Menidiinae</taxon>
        <taxon>Menidia</taxon>
    </lineage>
</organism>
<reference evidence="2" key="1">
    <citation type="submission" date="2021-05" db="EMBL/GenBank/DDBJ databases">
        <authorList>
            <person name="Tigano A."/>
        </authorList>
    </citation>
    <scope>NUCLEOTIDE SEQUENCE</scope>
</reference>
<sequence>MYDKLAVTWTASWTNGLPEHFSPLGGSSLQYLCIISAVGETRQAQLLRRNWQPQKYTFYITKAILPTSELQNACWGCAAEQLQACARSSTRQSKRMARVTKQLFVVQREGGRSYCQRRWRRGLQIIPVAHDAASTLSARFFHYGVHTAAEHNGKLSRASHLNPSIESESRDVCCNLSGVLLRLERQNDLIVCVGDELEGGEAVGGILRPHLAHFDVFEVRRAAEGEVRPPPFVGGLFVALFARPAGEEEPALEGVAPGRRLVDKIACGEQEAVLVLHGEPLGFKPYRQSTARRFYLTATTDRRGLRPGAGMRGARTFGHAPVAIGQDDPGHGLVSLYVVDHARSVVDAVELAVEGHQLGQLHAPALLRQVALQQHPVGVPLHRHPVAALGHQQVAQPHVAEPGQLFLAQGVRVQVGDDGDAVAGALRRALGRAQGVGVVVAGGGRPAFAAAGPPAVGPVGAIAQAGAEVHEEEQDEGQGEDDEHDGPPFEAETGVGGVGHGRQHGEASCRDAQRDHGVILLRPS</sequence>
<dbReference type="EMBL" id="CAJRST010008890">
    <property type="protein sequence ID" value="CAG5897822.1"/>
    <property type="molecule type" value="Genomic_DNA"/>
</dbReference>
<name>A0A8S4ATN7_9TELE</name>
<evidence type="ECO:0000313" key="3">
    <source>
        <dbReference type="Proteomes" id="UP000677803"/>
    </source>
</evidence>
<accession>A0A8S4ATN7</accession>
<feature type="region of interest" description="Disordered" evidence="1">
    <location>
        <begin position="467"/>
        <end position="524"/>
    </location>
</feature>
<dbReference type="Proteomes" id="UP000677803">
    <property type="component" value="Unassembled WGS sequence"/>
</dbReference>
<feature type="compositionally biased region" description="Basic and acidic residues" evidence="1">
    <location>
        <begin position="503"/>
        <end position="517"/>
    </location>
</feature>